<gene>
    <name evidence="1" type="ORF">SAMN02982922_1682</name>
</gene>
<sequence length="104" mass="11007">MDYHDKITGPFEVKEVATVYGMITDMAVVHRGGRLDLHGLIAGELVVEAGGVAFIHGMVSGLMRNEGQAVVLGMVDHIVTGPSGNTDIRAGALVKSHQRLDDLA</sequence>
<evidence type="ECO:0000313" key="1">
    <source>
        <dbReference type="EMBL" id="SMH36058.1"/>
    </source>
</evidence>
<dbReference type="RefSeq" id="WP_085463755.1">
    <property type="nucleotide sequence ID" value="NZ_FXBL01000004.1"/>
</dbReference>
<protein>
    <recommendedName>
        <fullName evidence="3">Polymer-forming protein</fullName>
    </recommendedName>
</protein>
<keyword evidence="2" id="KW-1185">Reference proteome</keyword>
<accession>A0A1X7NGK9</accession>
<proteinExistence type="predicted"/>
<dbReference type="AlphaFoldDB" id="A0A1X7NGK9"/>
<evidence type="ECO:0008006" key="3">
    <source>
        <dbReference type="Google" id="ProtNLM"/>
    </source>
</evidence>
<organism evidence="1 2">
    <name type="scientific">Mesorhizobium australicum</name>
    <dbReference type="NCBI Taxonomy" id="536018"/>
    <lineage>
        <taxon>Bacteria</taxon>
        <taxon>Pseudomonadati</taxon>
        <taxon>Pseudomonadota</taxon>
        <taxon>Alphaproteobacteria</taxon>
        <taxon>Hyphomicrobiales</taxon>
        <taxon>Phyllobacteriaceae</taxon>
        <taxon>Mesorhizobium</taxon>
    </lineage>
</organism>
<dbReference type="OrthoDB" id="7510721at2"/>
<dbReference type="EMBL" id="FXBL01000004">
    <property type="protein sequence ID" value="SMH36058.1"/>
    <property type="molecule type" value="Genomic_DNA"/>
</dbReference>
<evidence type="ECO:0000313" key="2">
    <source>
        <dbReference type="Proteomes" id="UP000193083"/>
    </source>
</evidence>
<dbReference type="Proteomes" id="UP000193083">
    <property type="component" value="Unassembled WGS sequence"/>
</dbReference>
<name>A0A1X7NGK9_9HYPH</name>
<reference evidence="1 2" key="1">
    <citation type="submission" date="2017-04" db="EMBL/GenBank/DDBJ databases">
        <authorList>
            <person name="Afonso C.L."/>
            <person name="Miller P.J."/>
            <person name="Scott M.A."/>
            <person name="Spackman E."/>
            <person name="Goraichik I."/>
            <person name="Dimitrov K.M."/>
            <person name="Suarez D.L."/>
            <person name="Swayne D.E."/>
        </authorList>
    </citation>
    <scope>NUCLEOTIDE SEQUENCE [LARGE SCALE GENOMIC DNA]</scope>
    <source>
        <strain evidence="1 2">B5P</strain>
    </source>
</reference>